<organism evidence="1 2">
    <name type="scientific">Rhizophagus irregularis</name>
    <dbReference type="NCBI Taxonomy" id="588596"/>
    <lineage>
        <taxon>Eukaryota</taxon>
        <taxon>Fungi</taxon>
        <taxon>Fungi incertae sedis</taxon>
        <taxon>Mucoromycota</taxon>
        <taxon>Glomeromycotina</taxon>
        <taxon>Glomeromycetes</taxon>
        <taxon>Glomerales</taxon>
        <taxon>Glomeraceae</taxon>
        <taxon>Rhizophagus</taxon>
    </lineage>
</organism>
<gene>
    <name evidence="1" type="ORF">RhiirA1_479263</name>
</gene>
<comment type="caution">
    <text evidence="1">The sequence shown here is derived from an EMBL/GenBank/DDBJ whole genome shotgun (WGS) entry which is preliminary data.</text>
</comment>
<name>A0A2N0QQX5_9GLOM</name>
<dbReference type="AlphaFoldDB" id="A0A2N0QQX5"/>
<proteinExistence type="predicted"/>
<reference evidence="1 2" key="2">
    <citation type="submission" date="2017-10" db="EMBL/GenBank/DDBJ databases">
        <title>Genome analyses suggest a sexual origin of heterokaryosis in a supposedly ancient asexual fungus.</title>
        <authorList>
            <person name="Corradi N."/>
            <person name="Sedzielewska K."/>
            <person name="Noel J."/>
            <person name="Charron P."/>
            <person name="Farinelli L."/>
            <person name="Marton T."/>
            <person name="Kruger M."/>
            <person name="Pelin A."/>
            <person name="Brachmann A."/>
            <person name="Corradi N."/>
        </authorList>
    </citation>
    <scope>NUCLEOTIDE SEQUENCE [LARGE SCALE GENOMIC DNA]</scope>
    <source>
        <strain evidence="1 2">A1</strain>
    </source>
</reference>
<protein>
    <submittedName>
        <fullName evidence="1">Uncharacterized protein</fullName>
    </submittedName>
</protein>
<reference evidence="1 2" key="1">
    <citation type="submission" date="2017-10" db="EMBL/GenBank/DDBJ databases">
        <title>Extensive intraspecific genome diversity in a model arbuscular mycorrhizal fungus.</title>
        <authorList>
            <person name="Chen E.C.H."/>
            <person name="Morin E."/>
            <person name="Baudet D."/>
            <person name="Noel J."/>
            <person name="Ndikumana S."/>
            <person name="Charron P."/>
            <person name="St-Onge C."/>
            <person name="Giorgi J."/>
            <person name="Grigoriev I.V."/>
            <person name="Roux C."/>
            <person name="Martin F.M."/>
            <person name="Corradi N."/>
        </authorList>
    </citation>
    <scope>NUCLEOTIDE SEQUENCE [LARGE SCALE GENOMIC DNA]</scope>
    <source>
        <strain evidence="1 2">A1</strain>
    </source>
</reference>
<dbReference type="VEuPathDB" id="FungiDB:RhiirA1_479263"/>
<evidence type="ECO:0000313" key="2">
    <source>
        <dbReference type="Proteomes" id="UP000232688"/>
    </source>
</evidence>
<sequence length="112" mass="12677">MLSRFVAGLLDENWTLGIEVREGEGEVLPDEKYCRTFGIELPNENIAGLLELKVAGRKTLPDFRIKPDEKYDQIFGIELRYSNSTAGALEHLDACESMVILEFGEFIIQNIL</sequence>
<evidence type="ECO:0000313" key="1">
    <source>
        <dbReference type="EMBL" id="PKC53452.1"/>
    </source>
</evidence>
<accession>A0A2N0QQX5</accession>
<dbReference type="Proteomes" id="UP000232688">
    <property type="component" value="Unassembled WGS sequence"/>
</dbReference>
<dbReference type="EMBL" id="LLXH01004205">
    <property type="protein sequence ID" value="PKC53452.1"/>
    <property type="molecule type" value="Genomic_DNA"/>
</dbReference>